<evidence type="ECO:0000313" key="4">
    <source>
        <dbReference type="EMBL" id="GEO32552.1"/>
    </source>
</evidence>
<dbReference type="Proteomes" id="UP000321181">
    <property type="component" value="Unassembled WGS sequence"/>
</dbReference>
<dbReference type="PROSITE" id="PS51352">
    <property type="entry name" value="THIOREDOXIN_2"/>
    <property type="match status" value="1"/>
</dbReference>
<dbReference type="InterPro" id="IPR045302">
    <property type="entry name" value="NHL2_NHL_rpt_dom"/>
</dbReference>
<dbReference type="InterPro" id="IPR013766">
    <property type="entry name" value="Thioredoxin_domain"/>
</dbReference>
<dbReference type="CDD" id="cd14951">
    <property type="entry name" value="NHL-2_like"/>
    <property type="match status" value="1"/>
</dbReference>
<protein>
    <recommendedName>
        <fullName evidence="3">Thioredoxin domain-containing protein</fullName>
    </recommendedName>
</protein>
<evidence type="ECO:0000256" key="2">
    <source>
        <dbReference type="PROSITE-ProRule" id="PRU00504"/>
    </source>
</evidence>
<dbReference type="InterPro" id="IPR036249">
    <property type="entry name" value="Thioredoxin-like_sf"/>
</dbReference>
<dbReference type="Gene3D" id="2.120.10.30">
    <property type="entry name" value="TolB, C-terminal domain"/>
    <property type="match status" value="2"/>
</dbReference>
<dbReference type="SUPFAM" id="SSF52833">
    <property type="entry name" value="Thioredoxin-like"/>
    <property type="match status" value="1"/>
</dbReference>
<dbReference type="PANTHER" id="PTHR46388">
    <property type="entry name" value="NHL REPEAT-CONTAINING PROTEIN 2"/>
    <property type="match status" value="1"/>
</dbReference>
<dbReference type="PANTHER" id="PTHR46388:SF2">
    <property type="entry name" value="NHL REPEAT-CONTAINING PROTEIN 2"/>
    <property type="match status" value="1"/>
</dbReference>
<keyword evidence="5" id="KW-1185">Reference proteome</keyword>
<feature type="repeat" description="NHL" evidence="2">
    <location>
        <begin position="435"/>
        <end position="465"/>
    </location>
</feature>
<comment type="caution">
    <text evidence="4">The sequence shown here is derived from an EMBL/GenBank/DDBJ whole genome shotgun (WGS) entry which is preliminary data.</text>
</comment>
<reference evidence="4 5" key="1">
    <citation type="submission" date="2019-07" db="EMBL/GenBank/DDBJ databases">
        <title>Whole genome shotgun sequence of Cellulomonas aerilata NBRC 106308.</title>
        <authorList>
            <person name="Hosoyama A."/>
            <person name="Uohara A."/>
            <person name="Ohji S."/>
            <person name="Ichikawa N."/>
        </authorList>
    </citation>
    <scope>NUCLEOTIDE SEQUENCE [LARGE SCALE GENOMIC DNA]</scope>
    <source>
        <strain evidence="4 5">NBRC 106308</strain>
    </source>
</reference>
<dbReference type="InterPro" id="IPR001258">
    <property type="entry name" value="NHL_repeat"/>
</dbReference>
<keyword evidence="1" id="KW-0677">Repeat</keyword>
<dbReference type="Pfam" id="PF13905">
    <property type="entry name" value="Thioredoxin_8"/>
    <property type="match status" value="1"/>
</dbReference>
<evidence type="ECO:0000313" key="5">
    <source>
        <dbReference type="Proteomes" id="UP000321181"/>
    </source>
</evidence>
<dbReference type="Gene3D" id="3.40.30.10">
    <property type="entry name" value="Glutaredoxin"/>
    <property type="match status" value="1"/>
</dbReference>
<dbReference type="InterPro" id="IPR012336">
    <property type="entry name" value="Thioredoxin-like_fold"/>
</dbReference>
<evidence type="ECO:0000256" key="1">
    <source>
        <dbReference type="ARBA" id="ARBA00022737"/>
    </source>
</evidence>
<feature type="domain" description="Thioredoxin" evidence="3">
    <location>
        <begin position="2"/>
        <end position="152"/>
    </location>
</feature>
<organism evidence="4 5">
    <name type="scientific">Cellulomonas aerilata</name>
    <dbReference type="NCBI Taxonomy" id="515326"/>
    <lineage>
        <taxon>Bacteria</taxon>
        <taxon>Bacillati</taxon>
        <taxon>Actinomycetota</taxon>
        <taxon>Actinomycetes</taxon>
        <taxon>Micrococcales</taxon>
        <taxon>Cellulomonadaceae</taxon>
        <taxon>Cellulomonas</taxon>
    </lineage>
</organism>
<dbReference type="InterPro" id="IPR011042">
    <property type="entry name" value="6-blade_b-propeller_TolB-like"/>
</dbReference>
<dbReference type="Pfam" id="PF01436">
    <property type="entry name" value="NHL"/>
    <property type="match status" value="1"/>
</dbReference>
<proteinExistence type="predicted"/>
<dbReference type="RefSeq" id="WP_146898822.1">
    <property type="nucleotide sequence ID" value="NZ_BAAARM010000001.1"/>
</dbReference>
<dbReference type="PROSITE" id="PS51125">
    <property type="entry name" value="NHL"/>
    <property type="match status" value="1"/>
</dbReference>
<evidence type="ECO:0000259" key="3">
    <source>
        <dbReference type="PROSITE" id="PS51352"/>
    </source>
</evidence>
<dbReference type="OrthoDB" id="9811352at2"/>
<dbReference type="SUPFAM" id="SSF101898">
    <property type="entry name" value="NHL repeat"/>
    <property type="match status" value="1"/>
</dbReference>
<gene>
    <name evidence="4" type="ORF">CAE01nite_02770</name>
</gene>
<name>A0A512D7S3_9CELL</name>
<sequence>MTQKTAQLPRVRASELVGRGWLNTGGRSITLADLRGKVVVLDFWTFCCINCLHVLDELRELEERHRDELVIIGVHSPKFVHEADPVALAAAVERYEVHHPVLDDPELVTWSAYTARAWPTLVVIDPEGYIVAQMAGEGHARNLEILVEGLVTEHDAKGTLHRGDGPYVPPAPTSGTLRFPAKALALPGGTFLVADAGHHSLAEVDADGETLLRRIGSGERGLVDGGPDEARFSEPNGLALLPDDVAAQVGYDVVVADTVNHALRGVRLVDGSVVTLAGTGEQYMVGAADNSPGEGPRGTKLSSPWDVTWWPQAQAVAVAMAGNHTIWAYEPREGRVEQLAGTMNEGLQDGPLGQAWFAQTSGLAAGPDGRLWLADSEVSALRYLDLAPADDAVGDDYLAVTVSRAGDERSAAGTAVGAGLFDFGLRDGAADQALLQHPLGVAVLPDGSIAVADTYNGAVRRYAPGADGGQVTTLARDLAEPSGLVVLPSPDGIELLVVESAAHRLTRLRLPKDVAGEILDAGAHRTQRPVTDVAPGTFALDVVFTPAAGQKYDDRYGPSTRLQVSSTPPELLLDGTGDGVDLVRQLRINPEVTEGVLHVTAHAASCDADPAIEYPACHLNAQDWGVPVRVVPGAAASLTLPLLG</sequence>
<dbReference type="EMBL" id="BJYY01000001">
    <property type="protein sequence ID" value="GEO32552.1"/>
    <property type="molecule type" value="Genomic_DNA"/>
</dbReference>
<accession>A0A512D7S3</accession>
<dbReference type="AlphaFoldDB" id="A0A512D7S3"/>